<dbReference type="GO" id="GO:0005634">
    <property type="term" value="C:nucleus"/>
    <property type="evidence" value="ECO:0007669"/>
    <property type="project" value="UniProtKB-SubCell"/>
</dbReference>
<dbReference type="PANTHER" id="PTHR12414">
    <property type="entry name" value="GLIAL CELLS MISSING RELATED/GLIDE"/>
    <property type="match status" value="1"/>
</dbReference>
<evidence type="ECO:0000256" key="1">
    <source>
        <dbReference type="ARBA" id="ARBA00004123"/>
    </source>
</evidence>
<dbReference type="Pfam" id="PF03615">
    <property type="entry name" value="GCM"/>
    <property type="match status" value="1"/>
</dbReference>
<sequence>MGGEKWAWPSYSGRGRYTTSVSSTYQVKEVSFRGNSEMLKAPDDIVMEQEDSASQNGETTSWDINDVKLPQDVKQRDWFQEWPDSYVKHIYSSDDKNAQRHHSSWAMRNTNNHNSRILKKSCLGVVVCSNECSTPDGRKIYLRPAICDKARQKQQRKCCPNCNGPLKLISCRGHGGYPVTNFWRHEGPFIFFQSKGAHDHPRPETKLEAEARRSLQKALTVVSPTSPRLKKTREPESLADEIQSQEALTLHLSSQEDYISPSNFNRHLLDKPPQEHMLSTSLSLAKNYGFGSSPYLTEHSQVTRSNTLYDKYKDVGSGGCDTGSQSRPSVCNTYVGYEEPQSWNKNRVLGRNPCNEKCCNDSALPLTDLHREILSSQNCIESTLQHVPTVPNTTKAGYYPFRPNIGLCGEDFYEGKSHMNYNSSYIPPSLYHLSQEDPYLVMNTVRQHSLPMKGTEWDSEEEQKYPSLDYCNNEMFFNLCPLR</sequence>
<keyword evidence="3" id="KW-0805">Transcription regulation</keyword>
<protein>
    <submittedName>
        <fullName evidence="9">Chorion-specific transcription factor GCMa</fullName>
    </submittedName>
</protein>
<dbReference type="InterPro" id="IPR043020">
    <property type="entry name" value="GCM_large"/>
</dbReference>
<evidence type="ECO:0000313" key="9">
    <source>
        <dbReference type="EMBL" id="KYO47160.1"/>
    </source>
</evidence>
<dbReference type="InterPro" id="IPR003902">
    <property type="entry name" value="Tscrpt_reg_GCM"/>
</dbReference>
<accession>A0A151PDV8</accession>
<dbReference type="Gene3D" id="3.30.70.3530">
    <property type="entry name" value="GCM motif"/>
    <property type="match status" value="1"/>
</dbReference>
<dbReference type="Gene3D" id="2.20.25.670">
    <property type="entry name" value="GCM domain, large subdomain"/>
    <property type="match status" value="1"/>
</dbReference>
<evidence type="ECO:0000256" key="5">
    <source>
        <dbReference type="ARBA" id="ARBA00023163"/>
    </source>
</evidence>
<evidence type="ECO:0000256" key="6">
    <source>
        <dbReference type="ARBA" id="ARBA00023242"/>
    </source>
</evidence>
<feature type="region of interest" description="Disordered" evidence="7">
    <location>
        <begin position="218"/>
        <end position="242"/>
    </location>
</feature>
<dbReference type="AlphaFoldDB" id="A0A151PDV8"/>
<gene>
    <name evidence="9" type="primary">GCM1</name>
    <name evidence="9" type="ORF">Y1Q_0014051</name>
</gene>
<dbReference type="PANTHER" id="PTHR12414:SF6">
    <property type="entry name" value="CHORION-SPECIFIC TRANSCRIPTION FACTOR GCMA"/>
    <property type="match status" value="1"/>
</dbReference>
<keyword evidence="4" id="KW-0238">DNA-binding</keyword>
<keyword evidence="6" id="KW-0539">Nucleus</keyword>
<dbReference type="FunFam" id="3.30.70.3530:FF:000001">
    <property type="entry name" value="Chorion-specific transcription factor GCMb"/>
    <property type="match status" value="1"/>
</dbReference>
<evidence type="ECO:0000256" key="4">
    <source>
        <dbReference type="ARBA" id="ARBA00023125"/>
    </source>
</evidence>
<dbReference type="GO" id="GO:0001228">
    <property type="term" value="F:DNA-binding transcription activator activity, RNA polymerase II-specific"/>
    <property type="evidence" value="ECO:0007669"/>
    <property type="project" value="InterPro"/>
</dbReference>
<reference evidence="9 10" key="1">
    <citation type="journal article" date="2012" name="Genome Biol.">
        <title>Sequencing three crocodilian genomes to illuminate the evolution of archosaurs and amniotes.</title>
        <authorList>
            <person name="St John J.A."/>
            <person name="Braun E.L."/>
            <person name="Isberg S.R."/>
            <person name="Miles L.G."/>
            <person name="Chong A.Y."/>
            <person name="Gongora J."/>
            <person name="Dalzell P."/>
            <person name="Moran C."/>
            <person name="Bed'hom B."/>
            <person name="Abzhanov A."/>
            <person name="Burgess S.C."/>
            <person name="Cooksey A.M."/>
            <person name="Castoe T.A."/>
            <person name="Crawford N.G."/>
            <person name="Densmore L.D."/>
            <person name="Drew J.C."/>
            <person name="Edwards S.V."/>
            <person name="Faircloth B.C."/>
            <person name="Fujita M.K."/>
            <person name="Greenwold M.J."/>
            <person name="Hoffmann F.G."/>
            <person name="Howard J.M."/>
            <person name="Iguchi T."/>
            <person name="Janes D.E."/>
            <person name="Khan S.Y."/>
            <person name="Kohno S."/>
            <person name="de Koning A.J."/>
            <person name="Lance S.L."/>
            <person name="McCarthy F.M."/>
            <person name="McCormack J.E."/>
            <person name="Merchant M.E."/>
            <person name="Peterson D.G."/>
            <person name="Pollock D.D."/>
            <person name="Pourmand N."/>
            <person name="Raney B.J."/>
            <person name="Roessler K.A."/>
            <person name="Sanford J.R."/>
            <person name="Sawyer R.H."/>
            <person name="Schmidt C.J."/>
            <person name="Triplett E.W."/>
            <person name="Tuberville T.D."/>
            <person name="Venegas-Anaya M."/>
            <person name="Howard J.T."/>
            <person name="Jarvis E.D."/>
            <person name="Guillette L.J.Jr."/>
            <person name="Glenn T.C."/>
            <person name="Green R.E."/>
            <person name="Ray D.A."/>
        </authorList>
    </citation>
    <scope>NUCLEOTIDE SEQUENCE [LARGE SCALE GENOMIC DNA]</scope>
    <source>
        <strain evidence="9">KSC_2009_1</strain>
    </source>
</reference>
<evidence type="ECO:0000256" key="3">
    <source>
        <dbReference type="ARBA" id="ARBA00023015"/>
    </source>
</evidence>
<dbReference type="GO" id="GO:0042063">
    <property type="term" value="P:gliogenesis"/>
    <property type="evidence" value="ECO:0007669"/>
    <property type="project" value="TreeGrafter"/>
</dbReference>
<dbReference type="Proteomes" id="UP000050525">
    <property type="component" value="Unassembled WGS sequence"/>
</dbReference>
<comment type="subcellular location">
    <subcellularLocation>
        <location evidence="1">Nucleus</location>
    </subcellularLocation>
</comment>
<dbReference type="STRING" id="8496.A0A151PDV8"/>
<dbReference type="InterPro" id="IPR036115">
    <property type="entry name" value="GCM_dom_sf"/>
</dbReference>
<evidence type="ECO:0000259" key="8">
    <source>
        <dbReference type="PROSITE" id="PS50807"/>
    </source>
</evidence>
<dbReference type="SUPFAM" id="SSF90073">
    <property type="entry name" value="GCM domain"/>
    <property type="match status" value="1"/>
</dbReference>
<dbReference type="EMBL" id="AKHW03000483">
    <property type="protein sequence ID" value="KYO47160.1"/>
    <property type="molecule type" value="Genomic_DNA"/>
</dbReference>
<dbReference type="InterPro" id="IPR039791">
    <property type="entry name" value="GCM"/>
</dbReference>
<evidence type="ECO:0000313" key="10">
    <source>
        <dbReference type="Proteomes" id="UP000050525"/>
    </source>
</evidence>
<keyword evidence="5" id="KW-0804">Transcription</keyword>
<organism evidence="9 10">
    <name type="scientific">Alligator mississippiensis</name>
    <name type="common">American alligator</name>
    <dbReference type="NCBI Taxonomy" id="8496"/>
    <lineage>
        <taxon>Eukaryota</taxon>
        <taxon>Metazoa</taxon>
        <taxon>Chordata</taxon>
        <taxon>Craniata</taxon>
        <taxon>Vertebrata</taxon>
        <taxon>Euteleostomi</taxon>
        <taxon>Archelosauria</taxon>
        <taxon>Archosauria</taxon>
        <taxon>Crocodylia</taxon>
        <taxon>Alligatoridae</taxon>
        <taxon>Alligatorinae</taxon>
        <taxon>Alligator</taxon>
    </lineage>
</organism>
<evidence type="ECO:0000256" key="7">
    <source>
        <dbReference type="SAM" id="MobiDB-lite"/>
    </source>
</evidence>
<evidence type="ECO:0000256" key="2">
    <source>
        <dbReference type="ARBA" id="ARBA00022473"/>
    </source>
</evidence>
<dbReference type="GO" id="GO:0000978">
    <property type="term" value="F:RNA polymerase II cis-regulatory region sequence-specific DNA binding"/>
    <property type="evidence" value="ECO:0007669"/>
    <property type="project" value="TreeGrafter"/>
</dbReference>
<comment type="caution">
    <text evidence="9">The sequence shown here is derived from an EMBL/GenBank/DDBJ whole genome shotgun (WGS) entry which is preliminary data.</text>
</comment>
<dbReference type="InterPro" id="IPR043021">
    <property type="entry name" value="GCM_small"/>
</dbReference>
<feature type="domain" description="GCM" evidence="8">
    <location>
        <begin position="60"/>
        <end position="215"/>
    </location>
</feature>
<name>A0A151PDV8_ALLMI</name>
<proteinExistence type="predicted"/>
<keyword evidence="10" id="KW-1185">Reference proteome</keyword>
<dbReference type="PROSITE" id="PS50807">
    <property type="entry name" value="GCM"/>
    <property type="match status" value="1"/>
</dbReference>
<keyword evidence="2" id="KW-0217">Developmental protein</keyword>
<dbReference type="eggNOG" id="ENOG502QWH2">
    <property type="taxonomic scope" value="Eukaryota"/>
</dbReference>